<sequence>MRGSCQNTFYHVTDQHIIRYEKNNNKQLRSEHSVWLPPVPLHRTRYNRFECLSKLLKQHSHNE</sequence>
<reference evidence="1" key="1">
    <citation type="submission" date="2020-05" db="EMBL/GenBank/DDBJ databases">
        <title>WGS assembly of Panicum virgatum.</title>
        <authorList>
            <person name="Lovell J.T."/>
            <person name="Jenkins J."/>
            <person name="Shu S."/>
            <person name="Juenger T.E."/>
            <person name="Schmutz J."/>
        </authorList>
    </citation>
    <scope>NUCLEOTIDE SEQUENCE</scope>
    <source>
        <strain evidence="1">AP13</strain>
    </source>
</reference>
<comment type="caution">
    <text evidence="1">The sequence shown here is derived from an EMBL/GenBank/DDBJ whole genome shotgun (WGS) entry which is preliminary data.</text>
</comment>
<proteinExistence type="predicted"/>
<keyword evidence="2" id="KW-1185">Reference proteome</keyword>
<protein>
    <submittedName>
        <fullName evidence="1">Uncharacterized protein</fullName>
    </submittedName>
</protein>
<accession>A0A8T0TG89</accession>
<evidence type="ECO:0000313" key="2">
    <source>
        <dbReference type="Proteomes" id="UP000823388"/>
    </source>
</evidence>
<dbReference type="AlphaFoldDB" id="A0A8T0TG89"/>
<evidence type="ECO:0000313" key="1">
    <source>
        <dbReference type="EMBL" id="KAG2609940.1"/>
    </source>
</evidence>
<dbReference type="EMBL" id="CM029043">
    <property type="protein sequence ID" value="KAG2609940.1"/>
    <property type="molecule type" value="Genomic_DNA"/>
</dbReference>
<organism evidence="1 2">
    <name type="scientific">Panicum virgatum</name>
    <name type="common">Blackwell switchgrass</name>
    <dbReference type="NCBI Taxonomy" id="38727"/>
    <lineage>
        <taxon>Eukaryota</taxon>
        <taxon>Viridiplantae</taxon>
        <taxon>Streptophyta</taxon>
        <taxon>Embryophyta</taxon>
        <taxon>Tracheophyta</taxon>
        <taxon>Spermatophyta</taxon>
        <taxon>Magnoliopsida</taxon>
        <taxon>Liliopsida</taxon>
        <taxon>Poales</taxon>
        <taxon>Poaceae</taxon>
        <taxon>PACMAD clade</taxon>
        <taxon>Panicoideae</taxon>
        <taxon>Panicodae</taxon>
        <taxon>Paniceae</taxon>
        <taxon>Panicinae</taxon>
        <taxon>Panicum</taxon>
        <taxon>Panicum sect. Hiantes</taxon>
    </lineage>
</organism>
<name>A0A8T0TG89_PANVG</name>
<dbReference type="Proteomes" id="UP000823388">
    <property type="component" value="Chromosome 4K"/>
</dbReference>
<gene>
    <name evidence="1" type="ORF">PVAP13_4KG076033</name>
</gene>